<feature type="compositionally biased region" description="Basic residues" evidence="1">
    <location>
        <begin position="41"/>
        <end position="51"/>
    </location>
</feature>
<dbReference type="Proteomes" id="UP001589667">
    <property type="component" value="Unassembled WGS sequence"/>
</dbReference>
<feature type="region of interest" description="Disordered" evidence="1">
    <location>
        <begin position="30"/>
        <end position="62"/>
    </location>
</feature>
<evidence type="ECO:0000313" key="2">
    <source>
        <dbReference type="EMBL" id="MFB9641213.1"/>
    </source>
</evidence>
<organism evidence="2 3">
    <name type="scientific">Agromyces lapidis</name>
    <dbReference type="NCBI Taxonomy" id="279574"/>
    <lineage>
        <taxon>Bacteria</taxon>
        <taxon>Bacillati</taxon>
        <taxon>Actinomycetota</taxon>
        <taxon>Actinomycetes</taxon>
        <taxon>Micrococcales</taxon>
        <taxon>Microbacteriaceae</taxon>
        <taxon>Agromyces</taxon>
    </lineage>
</organism>
<protein>
    <submittedName>
        <fullName evidence="2">Uncharacterized protein</fullName>
    </submittedName>
</protein>
<evidence type="ECO:0000256" key="1">
    <source>
        <dbReference type="SAM" id="MobiDB-lite"/>
    </source>
</evidence>
<proteinExistence type="predicted"/>
<comment type="caution">
    <text evidence="2">The sequence shown here is derived from an EMBL/GenBank/DDBJ whole genome shotgun (WGS) entry which is preliminary data.</text>
</comment>
<dbReference type="RefSeq" id="WP_157422831.1">
    <property type="nucleotide sequence ID" value="NZ_BAAANI010000006.1"/>
</dbReference>
<gene>
    <name evidence="2" type="ORF">ACFFQV_02815</name>
</gene>
<feature type="compositionally biased region" description="Basic and acidic residues" evidence="1">
    <location>
        <begin position="30"/>
        <end position="40"/>
    </location>
</feature>
<keyword evidence="3" id="KW-1185">Reference proteome</keyword>
<sequence length="62" mass="7005">MLISESTFPHLRAAEEARLAHELERRRVAAERLAEPARPEPRRHRPRRARRAAAAAGGWATA</sequence>
<name>A0ABV5SLK4_9MICO</name>
<dbReference type="EMBL" id="JBHMBL010000001">
    <property type="protein sequence ID" value="MFB9641213.1"/>
    <property type="molecule type" value="Genomic_DNA"/>
</dbReference>
<accession>A0ABV5SLK4</accession>
<evidence type="ECO:0000313" key="3">
    <source>
        <dbReference type="Proteomes" id="UP001589667"/>
    </source>
</evidence>
<reference evidence="2 3" key="1">
    <citation type="submission" date="2024-09" db="EMBL/GenBank/DDBJ databases">
        <authorList>
            <person name="Sun Q."/>
            <person name="Mori K."/>
        </authorList>
    </citation>
    <scope>NUCLEOTIDE SEQUENCE [LARGE SCALE GENOMIC DNA]</scope>
    <source>
        <strain evidence="2 3">JCM 14321</strain>
    </source>
</reference>